<gene>
    <name evidence="1" type="ORF">NEMBOFW57_006433</name>
</gene>
<accession>A0AAD4EST5</accession>
<reference evidence="1" key="1">
    <citation type="submission" date="2023-02" db="EMBL/GenBank/DDBJ databases">
        <authorList>
            <person name="Palmer J.M."/>
        </authorList>
    </citation>
    <scope>NUCLEOTIDE SEQUENCE</scope>
    <source>
        <strain evidence="1">FW57</strain>
    </source>
</reference>
<comment type="caution">
    <text evidence="1">The sequence shown here is derived from an EMBL/GenBank/DDBJ whole genome shotgun (WGS) entry which is preliminary data.</text>
</comment>
<keyword evidence="2" id="KW-1185">Reference proteome</keyword>
<name>A0AAD4EST5_9PEZI</name>
<evidence type="ECO:0000313" key="1">
    <source>
        <dbReference type="EMBL" id="KAG7286933.1"/>
    </source>
</evidence>
<protein>
    <recommendedName>
        <fullName evidence="3">4-coumarate:coenzyme A ligase</fullName>
    </recommendedName>
</protein>
<evidence type="ECO:0008006" key="3">
    <source>
        <dbReference type="Google" id="ProtNLM"/>
    </source>
</evidence>
<organism evidence="1 2">
    <name type="scientific">Staphylotrichum longicolle</name>
    <dbReference type="NCBI Taxonomy" id="669026"/>
    <lineage>
        <taxon>Eukaryota</taxon>
        <taxon>Fungi</taxon>
        <taxon>Dikarya</taxon>
        <taxon>Ascomycota</taxon>
        <taxon>Pezizomycotina</taxon>
        <taxon>Sordariomycetes</taxon>
        <taxon>Sordariomycetidae</taxon>
        <taxon>Sordariales</taxon>
        <taxon>Chaetomiaceae</taxon>
        <taxon>Staphylotrichum</taxon>
    </lineage>
</organism>
<dbReference type="EMBL" id="JAHCVI010000003">
    <property type="protein sequence ID" value="KAG7286933.1"/>
    <property type="molecule type" value="Genomic_DNA"/>
</dbReference>
<evidence type="ECO:0000313" key="2">
    <source>
        <dbReference type="Proteomes" id="UP001197093"/>
    </source>
</evidence>
<dbReference type="Proteomes" id="UP001197093">
    <property type="component" value="Unassembled WGS sequence"/>
</dbReference>
<dbReference type="AlphaFoldDB" id="A0AAD4EST5"/>
<sequence length="107" mass="11964">MPVRIPAATRTEVFTMGAASAAGFAPFYLMAPGADKRLHKHTDKWAPRWERNITMFRNPVEKGIQRVSPPVERTVKRLENGLPLEKAAKGVDKGIKKSLDRMGIKHS</sequence>
<proteinExistence type="predicted"/>